<organism evidence="1 2">
    <name type="scientific">Kribbella solani</name>
    <dbReference type="NCBI Taxonomy" id="236067"/>
    <lineage>
        <taxon>Bacteria</taxon>
        <taxon>Bacillati</taxon>
        <taxon>Actinomycetota</taxon>
        <taxon>Actinomycetes</taxon>
        <taxon>Propionibacteriales</taxon>
        <taxon>Kribbellaceae</taxon>
        <taxon>Kribbella</taxon>
    </lineage>
</organism>
<gene>
    <name evidence="1" type="ORF">HDA44_004851</name>
</gene>
<protein>
    <submittedName>
        <fullName evidence="1">Uncharacterized protein</fullName>
    </submittedName>
</protein>
<evidence type="ECO:0000313" key="2">
    <source>
        <dbReference type="Proteomes" id="UP000558997"/>
    </source>
</evidence>
<keyword evidence="2" id="KW-1185">Reference proteome</keyword>
<dbReference type="RefSeq" id="WP_184838032.1">
    <property type="nucleotide sequence ID" value="NZ_BAAAVN010000036.1"/>
</dbReference>
<dbReference type="Proteomes" id="UP000558997">
    <property type="component" value="Unassembled WGS sequence"/>
</dbReference>
<dbReference type="AlphaFoldDB" id="A0A841DXL5"/>
<name>A0A841DXL5_9ACTN</name>
<comment type="caution">
    <text evidence="1">The sequence shown here is derived from an EMBL/GenBank/DDBJ whole genome shotgun (WGS) entry which is preliminary data.</text>
</comment>
<reference evidence="1 2" key="1">
    <citation type="submission" date="2020-08" db="EMBL/GenBank/DDBJ databases">
        <title>Sequencing the genomes of 1000 actinobacteria strains.</title>
        <authorList>
            <person name="Klenk H.-P."/>
        </authorList>
    </citation>
    <scope>NUCLEOTIDE SEQUENCE [LARGE SCALE GENOMIC DNA]</scope>
    <source>
        <strain evidence="1 2">DSM 17294</strain>
    </source>
</reference>
<dbReference type="EMBL" id="JACHNF010000001">
    <property type="protein sequence ID" value="MBB5981510.1"/>
    <property type="molecule type" value="Genomic_DNA"/>
</dbReference>
<evidence type="ECO:0000313" key="1">
    <source>
        <dbReference type="EMBL" id="MBB5981510.1"/>
    </source>
</evidence>
<accession>A0A841DXL5</accession>
<proteinExistence type="predicted"/>
<sequence>MSEHYEALGLEASCVEPGHWLIEGYDVLRFHSDFSSRPVWVIRRHGRTVAATDRLRDAWQWVGQAVNGGGSR</sequence>